<gene>
    <name evidence="3" type="ORF">JW498_13455</name>
</gene>
<evidence type="ECO:0000256" key="1">
    <source>
        <dbReference type="ARBA" id="ARBA00022676"/>
    </source>
</evidence>
<reference evidence="3 4" key="1">
    <citation type="submission" date="2021-02" db="EMBL/GenBank/DDBJ databases">
        <title>A novel species of genus Amphritea isolated from a fishpond in China.</title>
        <authorList>
            <person name="Lu H."/>
        </authorList>
    </citation>
    <scope>NUCLEOTIDE SEQUENCE [LARGE SCALE GENOMIC DNA]</scope>
    <source>
        <strain evidence="3 4">RP18W</strain>
    </source>
</reference>
<evidence type="ECO:0000313" key="4">
    <source>
        <dbReference type="Proteomes" id="UP000760472"/>
    </source>
</evidence>
<organism evidence="3 4">
    <name type="scientific">Amphritea pacifica</name>
    <dbReference type="NCBI Taxonomy" id="2811233"/>
    <lineage>
        <taxon>Bacteria</taxon>
        <taxon>Pseudomonadati</taxon>
        <taxon>Pseudomonadota</taxon>
        <taxon>Gammaproteobacteria</taxon>
        <taxon>Oceanospirillales</taxon>
        <taxon>Oceanospirillaceae</taxon>
        <taxon>Amphritea</taxon>
    </lineage>
</organism>
<dbReference type="PANTHER" id="PTHR11927:SF9">
    <property type="entry name" value="L-FUCOSYLTRANSFERASE"/>
    <property type="match status" value="1"/>
</dbReference>
<keyword evidence="1" id="KW-0328">Glycosyltransferase</keyword>
<dbReference type="EMBL" id="JAFFZP010000021">
    <property type="protein sequence ID" value="MBN0988374.1"/>
    <property type="molecule type" value="Genomic_DNA"/>
</dbReference>
<dbReference type="Proteomes" id="UP000760472">
    <property type="component" value="Unassembled WGS sequence"/>
</dbReference>
<sequence>MSLSRVSMVIVRLIGGLGNQLFQYAYALSLADRGYRVKLDISEFESYTLHGGYSLGHYDERIAIATQDEIRQLTRVGPLTKLLRKVQGKKSRRVIRESNFSYDEKMLAPEDGHYLVGYFQSEKYFNGIRGALLESLSLKHKLSTYSVAVCTAISDSPVSVSVHIRRGDYISDPSANSTHGVCSLDYYYAAIQQFEDRYSDVDFYIFSDDIDWVKENLKIARAQYISAEQKRFAGEDIYLMSQCDHNIVANSSFSWWGAWLNDNAAKEVVAPEQWYADPDMQRFSRTLIPDSWIRL</sequence>
<comment type="caution">
    <text evidence="3">The sequence shown here is derived from an EMBL/GenBank/DDBJ whole genome shotgun (WGS) entry which is preliminary data.</text>
</comment>
<name>A0ABS2W9L2_9GAMM</name>
<evidence type="ECO:0000313" key="3">
    <source>
        <dbReference type="EMBL" id="MBN0988374.1"/>
    </source>
</evidence>
<dbReference type="Pfam" id="PF01531">
    <property type="entry name" value="Glyco_transf_11"/>
    <property type="match status" value="1"/>
</dbReference>
<protein>
    <submittedName>
        <fullName evidence="3">Alpha-1,2-fucosyltransferase</fullName>
    </submittedName>
</protein>
<keyword evidence="2" id="KW-0808">Transferase</keyword>
<dbReference type="Gene3D" id="3.40.50.11350">
    <property type="match status" value="1"/>
</dbReference>
<keyword evidence="4" id="KW-1185">Reference proteome</keyword>
<evidence type="ECO:0000256" key="2">
    <source>
        <dbReference type="ARBA" id="ARBA00022679"/>
    </source>
</evidence>
<dbReference type="RefSeq" id="WP_205213846.1">
    <property type="nucleotide sequence ID" value="NZ_JAFFZP010000021.1"/>
</dbReference>
<dbReference type="CDD" id="cd11301">
    <property type="entry name" value="Fut1_Fut2_like"/>
    <property type="match status" value="1"/>
</dbReference>
<proteinExistence type="predicted"/>
<dbReference type="PANTHER" id="PTHR11927">
    <property type="entry name" value="GALACTOSIDE 2-L-FUCOSYLTRANSFERASE"/>
    <property type="match status" value="1"/>
</dbReference>
<accession>A0ABS2W9L2</accession>
<dbReference type="InterPro" id="IPR002516">
    <property type="entry name" value="Glyco_trans_11"/>
</dbReference>